<dbReference type="Pfam" id="PF09835">
    <property type="entry name" value="DUF2062"/>
    <property type="match status" value="1"/>
</dbReference>
<name>A0A1H2EXV0_9GAMM</name>
<reference evidence="4" key="1">
    <citation type="submission" date="2016-10" db="EMBL/GenBank/DDBJ databases">
        <authorList>
            <person name="Varghese N."/>
            <person name="Submissions S."/>
        </authorList>
    </citation>
    <scope>NUCLEOTIDE SEQUENCE [LARGE SCALE GENOMIC DNA]</scope>
    <source>
        <strain evidence="4">CECT 8338</strain>
    </source>
</reference>
<dbReference type="PANTHER" id="PTHR40547">
    <property type="entry name" value="SLL0298 PROTEIN"/>
    <property type="match status" value="1"/>
</dbReference>
<accession>A0A1H2EXV0</accession>
<keyword evidence="1" id="KW-1133">Transmembrane helix</keyword>
<dbReference type="AlphaFoldDB" id="A0A1H2EXV0"/>
<gene>
    <name evidence="3" type="ORF">SAMN05216210_1128</name>
</gene>
<protein>
    <recommendedName>
        <fullName evidence="2">DUF2062 domain-containing protein</fullName>
    </recommendedName>
</protein>
<keyword evidence="1" id="KW-0472">Membrane</keyword>
<dbReference type="EMBL" id="LT629787">
    <property type="protein sequence ID" value="SDT99915.1"/>
    <property type="molecule type" value="Genomic_DNA"/>
</dbReference>
<keyword evidence="4" id="KW-1185">Reference proteome</keyword>
<sequence length="174" mass="20000">MPRNLIKRYLPKPEKITGHKSLRFLGSMLHDPNLWHLNRHSVARGMALGLFNGMLPIPLQMLLSAILAVPLRANLPISVALVWVSNPVTMPALFFFQYKLGAWLLGTEEHSIPMRLSLSWIMAEIQHFWQPLLAGALIMGIGLAIIGYAGTMLYWRFWVSRSWHQRKLRRSRHS</sequence>
<feature type="transmembrane region" description="Helical" evidence="1">
    <location>
        <begin position="132"/>
        <end position="155"/>
    </location>
</feature>
<evidence type="ECO:0000313" key="4">
    <source>
        <dbReference type="Proteomes" id="UP000243924"/>
    </source>
</evidence>
<dbReference type="OrthoDB" id="9786029at2"/>
<evidence type="ECO:0000313" key="3">
    <source>
        <dbReference type="EMBL" id="SDT99915.1"/>
    </source>
</evidence>
<evidence type="ECO:0000256" key="1">
    <source>
        <dbReference type="SAM" id="Phobius"/>
    </source>
</evidence>
<dbReference type="PANTHER" id="PTHR40547:SF1">
    <property type="entry name" value="SLL0298 PROTEIN"/>
    <property type="match status" value="1"/>
</dbReference>
<dbReference type="STRING" id="1434072.SAMN05216210_1128"/>
<dbReference type="Proteomes" id="UP000243924">
    <property type="component" value="Chromosome I"/>
</dbReference>
<feature type="domain" description="DUF2062" evidence="2">
    <location>
        <begin position="22"/>
        <end position="164"/>
    </location>
</feature>
<organism evidence="3 4">
    <name type="scientific">Halopseudomonas salegens</name>
    <dbReference type="NCBI Taxonomy" id="1434072"/>
    <lineage>
        <taxon>Bacteria</taxon>
        <taxon>Pseudomonadati</taxon>
        <taxon>Pseudomonadota</taxon>
        <taxon>Gammaproteobacteria</taxon>
        <taxon>Pseudomonadales</taxon>
        <taxon>Pseudomonadaceae</taxon>
        <taxon>Halopseudomonas</taxon>
    </lineage>
</organism>
<feature type="transmembrane region" description="Helical" evidence="1">
    <location>
        <begin position="47"/>
        <end position="69"/>
    </location>
</feature>
<dbReference type="InterPro" id="IPR018639">
    <property type="entry name" value="DUF2062"/>
</dbReference>
<dbReference type="RefSeq" id="WP_092384966.1">
    <property type="nucleotide sequence ID" value="NZ_LT629787.1"/>
</dbReference>
<keyword evidence="1" id="KW-0812">Transmembrane</keyword>
<evidence type="ECO:0000259" key="2">
    <source>
        <dbReference type="Pfam" id="PF09835"/>
    </source>
</evidence>
<proteinExistence type="predicted"/>